<evidence type="ECO:0000313" key="7">
    <source>
        <dbReference type="Proteomes" id="UP000283474"/>
    </source>
</evidence>
<dbReference type="InterPro" id="IPR029016">
    <property type="entry name" value="GAF-like_dom_sf"/>
</dbReference>
<dbReference type="Proteomes" id="UP000283474">
    <property type="component" value="Chromosome"/>
</dbReference>
<dbReference type="PANTHER" id="PTHR30136:SF8">
    <property type="entry name" value="TRANSCRIPTIONAL REGULATORY PROTEIN"/>
    <property type="match status" value="1"/>
</dbReference>
<proteinExistence type="predicted"/>
<protein>
    <recommendedName>
        <fullName evidence="8">IclR family transcriptional regulator</fullName>
    </recommendedName>
</protein>
<dbReference type="InterPro" id="IPR005471">
    <property type="entry name" value="Tscrpt_reg_IclR_N"/>
</dbReference>
<evidence type="ECO:0000256" key="3">
    <source>
        <dbReference type="ARBA" id="ARBA00023163"/>
    </source>
</evidence>
<dbReference type="EMBL" id="CP022987">
    <property type="protein sequence ID" value="QAA94218.1"/>
    <property type="molecule type" value="Genomic_DNA"/>
</dbReference>
<organism evidence="6 7">
    <name type="scientific">Pollutimonas thiosulfatoxidans</name>
    <dbReference type="NCBI Taxonomy" id="2028345"/>
    <lineage>
        <taxon>Bacteria</taxon>
        <taxon>Pseudomonadati</taxon>
        <taxon>Pseudomonadota</taxon>
        <taxon>Betaproteobacteria</taxon>
        <taxon>Burkholderiales</taxon>
        <taxon>Alcaligenaceae</taxon>
        <taxon>Pollutimonas</taxon>
    </lineage>
</organism>
<dbReference type="GO" id="GO:0045892">
    <property type="term" value="P:negative regulation of DNA-templated transcription"/>
    <property type="evidence" value="ECO:0007669"/>
    <property type="project" value="TreeGrafter"/>
</dbReference>
<evidence type="ECO:0000259" key="5">
    <source>
        <dbReference type="PROSITE" id="PS51078"/>
    </source>
</evidence>
<evidence type="ECO:0000256" key="2">
    <source>
        <dbReference type="ARBA" id="ARBA00023125"/>
    </source>
</evidence>
<feature type="domain" description="HTH iclR-type" evidence="4">
    <location>
        <begin position="25"/>
        <end position="87"/>
    </location>
</feature>
<dbReference type="Gene3D" id="3.30.450.40">
    <property type="match status" value="1"/>
</dbReference>
<dbReference type="InterPro" id="IPR036390">
    <property type="entry name" value="WH_DNA-bd_sf"/>
</dbReference>
<keyword evidence="7" id="KW-1185">Reference proteome</keyword>
<keyword evidence="1" id="KW-0805">Transcription regulation</keyword>
<dbReference type="InterPro" id="IPR014757">
    <property type="entry name" value="Tscrpt_reg_IclR_C"/>
</dbReference>
<dbReference type="SUPFAM" id="SSF55781">
    <property type="entry name" value="GAF domain-like"/>
    <property type="match status" value="1"/>
</dbReference>
<dbReference type="PROSITE" id="PS51078">
    <property type="entry name" value="ICLR_ED"/>
    <property type="match status" value="1"/>
</dbReference>
<evidence type="ECO:0000259" key="4">
    <source>
        <dbReference type="PROSITE" id="PS51077"/>
    </source>
</evidence>
<dbReference type="GO" id="GO:0003677">
    <property type="term" value="F:DNA binding"/>
    <property type="evidence" value="ECO:0007669"/>
    <property type="project" value="UniProtKB-KW"/>
</dbReference>
<dbReference type="RefSeq" id="WP_128355222.1">
    <property type="nucleotide sequence ID" value="NZ_CP022987.1"/>
</dbReference>
<dbReference type="KEGG" id="pus:CKA81_10520"/>
<evidence type="ECO:0000256" key="1">
    <source>
        <dbReference type="ARBA" id="ARBA00023015"/>
    </source>
</evidence>
<evidence type="ECO:0000313" key="6">
    <source>
        <dbReference type="EMBL" id="QAA94218.1"/>
    </source>
</evidence>
<dbReference type="InterPro" id="IPR036388">
    <property type="entry name" value="WH-like_DNA-bd_sf"/>
</dbReference>
<dbReference type="PROSITE" id="PS51077">
    <property type="entry name" value="HTH_ICLR"/>
    <property type="match status" value="1"/>
</dbReference>
<reference evidence="6 7" key="1">
    <citation type="submission" date="2017-08" db="EMBL/GenBank/DDBJ databases">
        <authorList>
            <person name="Park S.-J."/>
            <person name="Kim H."/>
        </authorList>
    </citation>
    <scope>NUCLEOTIDE SEQUENCE [LARGE SCALE GENOMIC DNA]</scope>
    <source>
        <strain evidence="7">ye3</strain>
    </source>
</reference>
<dbReference type="FunFam" id="1.10.10.10:FF:000056">
    <property type="entry name" value="IclR family transcriptional regulator"/>
    <property type="match status" value="1"/>
</dbReference>
<feature type="domain" description="IclR-ED" evidence="5">
    <location>
        <begin position="88"/>
        <end position="270"/>
    </location>
</feature>
<dbReference type="PANTHER" id="PTHR30136">
    <property type="entry name" value="HELIX-TURN-HELIX TRANSCRIPTIONAL REGULATOR, ICLR FAMILY"/>
    <property type="match status" value="1"/>
</dbReference>
<keyword evidence="2" id="KW-0238">DNA-binding</keyword>
<gene>
    <name evidence="6" type="ORF">CKA81_10520</name>
</gene>
<dbReference type="OrthoDB" id="5422805at2"/>
<evidence type="ECO:0008006" key="8">
    <source>
        <dbReference type="Google" id="ProtNLM"/>
    </source>
</evidence>
<dbReference type="InterPro" id="IPR050707">
    <property type="entry name" value="HTH_MetabolicPath_Reg"/>
</dbReference>
<accession>A0A410GD41</accession>
<dbReference type="Gene3D" id="1.10.10.10">
    <property type="entry name" value="Winged helix-like DNA-binding domain superfamily/Winged helix DNA-binding domain"/>
    <property type="match status" value="1"/>
</dbReference>
<dbReference type="AlphaFoldDB" id="A0A410GD41"/>
<dbReference type="Pfam" id="PF01614">
    <property type="entry name" value="IclR_C"/>
    <property type="match status" value="1"/>
</dbReference>
<sequence length="280" mass="30638">MNAPHIASGKQDTYNTAEARPEAGVKSVHIAFDVLEAVANSPRDVGVTELTELLGSTKATIFRHLQTLVARGYISQNLHSARYRLGVKAQLLGRLYEERFDLLTGAEPIIRSLRDTLKQTIALGVVSPRGVTIMETMLSQNTLEIGVRRGSEMAFHSTAQGKVALAFSRQPLMDTVKQQYQTRYTEHTICDLREIELQTRLARERGWATASQEMVLGINAIAVPILNDTGDCIATLAVVGSMQFVRPVPSAEQVKALQQAANLISANLGYRGEPILDAQA</sequence>
<dbReference type="GO" id="GO:0003700">
    <property type="term" value="F:DNA-binding transcription factor activity"/>
    <property type="evidence" value="ECO:0007669"/>
    <property type="project" value="TreeGrafter"/>
</dbReference>
<dbReference type="SMART" id="SM00346">
    <property type="entry name" value="HTH_ICLR"/>
    <property type="match status" value="1"/>
</dbReference>
<name>A0A410GD41_9BURK</name>
<dbReference type="SUPFAM" id="SSF46785">
    <property type="entry name" value="Winged helix' DNA-binding domain"/>
    <property type="match status" value="1"/>
</dbReference>
<dbReference type="Pfam" id="PF09339">
    <property type="entry name" value="HTH_IclR"/>
    <property type="match status" value="1"/>
</dbReference>
<keyword evidence="3" id="KW-0804">Transcription</keyword>